<comment type="caution">
    <text evidence="3">The sequence shown here is derived from an EMBL/GenBank/DDBJ whole genome shotgun (WGS) entry which is preliminary data.</text>
</comment>
<dbReference type="Proteomes" id="UP000321514">
    <property type="component" value="Unassembled WGS sequence"/>
</dbReference>
<reference evidence="3 6" key="2">
    <citation type="submission" date="2019-07" db="EMBL/GenBank/DDBJ databases">
        <title>Whole genome shotgun sequence of Myxococcus fulvus NBRC 100333.</title>
        <authorList>
            <person name="Hosoyama A."/>
            <person name="Uohara A."/>
            <person name="Ohji S."/>
            <person name="Ichikawa N."/>
        </authorList>
    </citation>
    <scope>NUCLEOTIDE SEQUENCE [LARGE SCALE GENOMIC DNA]</scope>
    <source>
        <strain evidence="3 6">NBRC 100333</strain>
    </source>
</reference>
<dbReference type="EMBL" id="BJXR01000013">
    <property type="protein sequence ID" value="GEN05967.1"/>
    <property type="molecule type" value="Genomic_DNA"/>
</dbReference>
<evidence type="ECO:0000313" key="4">
    <source>
        <dbReference type="EMBL" id="SET62218.1"/>
    </source>
</evidence>
<dbReference type="Proteomes" id="UP000183760">
    <property type="component" value="Unassembled WGS sequence"/>
</dbReference>
<accession>A0A511SWP8</accession>
<protein>
    <submittedName>
        <fullName evidence="4">Carbohydrate binding domain-containing protein</fullName>
    </submittedName>
</protein>
<reference evidence="4 5" key="1">
    <citation type="submission" date="2016-10" db="EMBL/GenBank/DDBJ databases">
        <authorList>
            <person name="Varghese N."/>
            <person name="Submissions S."/>
        </authorList>
    </citation>
    <scope>NUCLEOTIDE SEQUENCE [LARGE SCALE GENOMIC DNA]</scope>
    <source>
        <strain evidence="4 5">DSM 16525</strain>
    </source>
</reference>
<dbReference type="InterPro" id="IPR011050">
    <property type="entry name" value="Pectin_lyase_fold/virulence"/>
</dbReference>
<evidence type="ECO:0000313" key="3">
    <source>
        <dbReference type="EMBL" id="GEN05967.1"/>
    </source>
</evidence>
<sequence length="575" mass="60802">MIRSLWALCLVVGLTSACSSEDSPEDGPDSLGDAGTADAGPTTDGGNPPADGGSGNPDGGGPTEAACEPFGRFGPPGNTLTLPGPNATNGEMYIPNVQTRYPNVDWSTLDRLYIPAGTYTLINLGNLPQRPASRPLVITNTGGQVVIRPKAGSTQGYIWSMGGGSNWVLTGRYDPDSGTGHADFPGHRCGQYATSRNRYGILSDGIFLSEGHMGVGIGDAHSFELEYLEVTRSGFAGVRINRAASGGVAPALNDIKLHDLYIHDTASEAIYFGSTQGAPTPLATNLKVYNNRLVRTGSEALQIQSLGDGAEVHHNVFAFGAIDWRAVFQQYQDNNSQATVRSGRIRFHHNVFVGGAGALLNFFAQPETGDGPLDVDFTDNYFADTLSLGIWFGGTVGTGSKFLWERNAFRGLEFGYQSVYPTSSDPGVVLSKANTVTSPITFKDNRWEGSRRLISGLTGGTGTVGTVTATGNVNGAVPTLTFVNTGLPAGTATRVLEMWTDRAIRAPNSPEVTYAAGALVMHDGQLYRARAQNTNKVPPQNAALWEPLPPPADDLRTAPGTEWHTKGVGLLDVAP</sequence>
<evidence type="ECO:0000256" key="2">
    <source>
        <dbReference type="SAM" id="SignalP"/>
    </source>
</evidence>
<dbReference type="SUPFAM" id="SSF51126">
    <property type="entry name" value="Pectin lyase-like"/>
    <property type="match status" value="1"/>
</dbReference>
<dbReference type="PROSITE" id="PS51257">
    <property type="entry name" value="PROKAR_LIPOPROTEIN"/>
    <property type="match status" value="1"/>
</dbReference>
<dbReference type="OrthoDB" id="9805017at2"/>
<dbReference type="InterPro" id="IPR012334">
    <property type="entry name" value="Pectin_lyas_fold"/>
</dbReference>
<feature type="compositionally biased region" description="Low complexity" evidence="1">
    <location>
        <begin position="75"/>
        <end position="86"/>
    </location>
</feature>
<feature type="signal peptide" evidence="2">
    <location>
        <begin position="1"/>
        <end position="19"/>
    </location>
</feature>
<dbReference type="RefSeq" id="WP_074951238.1">
    <property type="nucleotide sequence ID" value="NZ_BJXR01000013.1"/>
</dbReference>
<dbReference type="STRING" id="1334629.MFUL124B02_35800"/>
<feature type="compositionally biased region" description="Low complexity" evidence="1">
    <location>
        <begin position="29"/>
        <end position="51"/>
    </location>
</feature>
<dbReference type="Gene3D" id="2.160.20.10">
    <property type="entry name" value="Single-stranded right-handed beta-helix, Pectin lyase-like"/>
    <property type="match status" value="1"/>
</dbReference>
<keyword evidence="5" id="KW-1185">Reference proteome</keyword>
<organism evidence="3 6">
    <name type="scientific">Myxococcus fulvus</name>
    <dbReference type="NCBI Taxonomy" id="33"/>
    <lineage>
        <taxon>Bacteria</taxon>
        <taxon>Pseudomonadati</taxon>
        <taxon>Myxococcota</taxon>
        <taxon>Myxococcia</taxon>
        <taxon>Myxococcales</taxon>
        <taxon>Cystobacterineae</taxon>
        <taxon>Myxococcaceae</taxon>
        <taxon>Myxococcus</taxon>
    </lineage>
</organism>
<feature type="chain" id="PRO_5022687470" evidence="2">
    <location>
        <begin position="20"/>
        <end position="575"/>
    </location>
</feature>
<feature type="region of interest" description="Disordered" evidence="1">
    <location>
        <begin position="18"/>
        <end position="87"/>
    </location>
</feature>
<proteinExistence type="predicted"/>
<dbReference type="EMBL" id="FOIB01000002">
    <property type="protein sequence ID" value="SET62218.1"/>
    <property type="molecule type" value="Genomic_DNA"/>
</dbReference>
<dbReference type="Gene3D" id="2.10.10.20">
    <property type="entry name" value="Carbohydrate-binding module superfamily 5/12"/>
    <property type="match status" value="1"/>
</dbReference>
<evidence type="ECO:0000256" key="1">
    <source>
        <dbReference type="SAM" id="MobiDB-lite"/>
    </source>
</evidence>
<evidence type="ECO:0000313" key="5">
    <source>
        <dbReference type="Proteomes" id="UP000183760"/>
    </source>
</evidence>
<gene>
    <name evidence="3" type="ORF">MFU01_10040</name>
    <name evidence="4" type="ORF">SAMN05443572_102916</name>
</gene>
<evidence type="ECO:0000313" key="6">
    <source>
        <dbReference type="Proteomes" id="UP000321514"/>
    </source>
</evidence>
<feature type="compositionally biased region" description="Gly residues" evidence="1">
    <location>
        <begin position="52"/>
        <end position="62"/>
    </location>
</feature>
<name>A0A511SWP8_MYXFU</name>
<dbReference type="AlphaFoldDB" id="A0A511SWP8"/>
<keyword evidence="2" id="KW-0732">Signal</keyword>